<dbReference type="InterPro" id="IPR001635">
    <property type="entry name" value="Flag_hook_Flik"/>
</dbReference>
<comment type="function">
    <text evidence="1">Controls the length of the flagellar hook.</text>
</comment>
<keyword evidence="7" id="KW-1185">Reference proteome</keyword>
<feature type="region of interest" description="Disordered" evidence="4">
    <location>
        <begin position="407"/>
        <end position="463"/>
    </location>
</feature>
<dbReference type="InterPro" id="IPR038610">
    <property type="entry name" value="FliK-like_C_sf"/>
</dbReference>
<dbReference type="PRINTS" id="PR01007">
    <property type="entry name" value="FLGHOOKFLIK"/>
</dbReference>
<gene>
    <name evidence="6" type="ORF">N4261_07795</name>
</gene>
<keyword evidence="6" id="KW-0966">Cell projection</keyword>
<keyword evidence="6" id="KW-0969">Cilium</keyword>
<dbReference type="Pfam" id="PF02120">
    <property type="entry name" value="Flg_hook"/>
    <property type="match status" value="1"/>
</dbReference>
<evidence type="ECO:0000256" key="1">
    <source>
        <dbReference type="ARBA" id="ARBA00003944"/>
    </source>
</evidence>
<feature type="compositionally biased region" description="Low complexity" evidence="4">
    <location>
        <begin position="70"/>
        <end position="80"/>
    </location>
</feature>
<feature type="region of interest" description="Disordered" evidence="4">
    <location>
        <begin position="300"/>
        <end position="329"/>
    </location>
</feature>
<evidence type="ECO:0000256" key="4">
    <source>
        <dbReference type="SAM" id="MobiDB-lite"/>
    </source>
</evidence>
<evidence type="ECO:0000259" key="5">
    <source>
        <dbReference type="Pfam" id="PF02120"/>
    </source>
</evidence>
<feature type="compositionally biased region" description="Pro residues" evidence="4">
    <location>
        <begin position="56"/>
        <end position="69"/>
    </location>
</feature>
<evidence type="ECO:0000313" key="6">
    <source>
        <dbReference type="EMBL" id="UXH79783.1"/>
    </source>
</evidence>
<dbReference type="Proteomes" id="UP001064933">
    <property type="component" value="Chromosome"/>
</dbReference>
<dbReference type="EMBL" id="CP104562">
    <property type="protein sequence ID" value="UXH79783.1"/>
    <property type="molecule type" value="Genomic_DNA"/>
</dbReference>
<name>A0ABY6B317_9BURK</name>
<evidence type="ECO:0000256" key="2">
    <source>
        <dbReference type="ARBA" id="ARBA00009149"/>
    </source>
</evidence>
<proteinExistence type="inferred from homology"/>
<dbReference type="InterPro" id="IPR021136">
    <property type="entry name" value="Flagellar_hook_control-like_C"/>
</dbReference>
<feature type="domain" description="Flagellar hook-length control protein-like C-terminal" evidence="5">
    <location>
        <begin position="341"/>
        <end position="416"/>
    </location>
</feature>
<accession>A0ABY6B317</accession>
<evidence type="ECO:0000313" key="7">
    <source>
        <dbReference type="Proteomes" id="UP001064933"/>
    </source>
</evidence>
<dbReference type="PANTHER" id="PTHR37533">
    <property type="entry name" value="FLAGELLAR HOOK-LENGTH CONTROL PROTEIN"/>
    <property type="match status" value="1"/>
</dbReference>
<dbReference type="Gene3D" id="3.30.750.140">
    <property type="match status" value="1"/>
</dbReference>
<dbReference type="InterPro" id="IPR052563">
    <property type="entry name" value="FliK"/>
</dbReference>
<dbReference type="CDD" id="cd17470">
    <property type="entry name" value="T3SS_Flik_C"/>
    <property type="match status" value="1"/>
</dbReference>
<comment type="similarity">
    <text evidence="2">Belongs to the FliK family.</text>
</comment>
<keyword evidence="6" id="KW-0282">Flagellum</keyword>
<feature type="compositionally biased region" description="Basic and acidic residues" evidence="4">
    <location>
        <begin position="157"/>
        <end position="174"/>
    </location>
</feature>
<reference evidence="6" key="1">
    <citation type="submission" date="2022-10" db="EMBL/GenBank/DDBJ databases">
        <title>Characterization and whole genome sequencing of a new Roseateles species, isolated from fresh water.</title>
        <authorList>
            <person name="Guliayeva D.Y."/>
            <person name="Akhremchuk A.E."/>
            <person name="Sikolenko M.A."/>
            <person name="Valentovich L.N."/>
            <person name="Sidarenka A.V."/>
        </authorList>
    </citation>
    <scope>NUCLEOTIDE SEQUENCE</scope>
    <source>
        <strain evidence="6">BIM B-1768</strain>
    </source>
</reference>
<dbReference type="RefSeq" id="WP_261759601.1">
    <property type="nucleotide sequence ID" value="NZ_CP104562.2"/>
</dbReference>
<evidence type="ECO:0000256" key="3">
    <source>
        <dbReference type="ARBA" id="ARBA00022795"/>
    </source>
</evidence>
<sequence length="463" mass="46730">MSLIQQNTPLFGTNGAVGALGVNANGRKEGANNAHAGTPPFSQWLNQSSQQMKAPVPVPTPPAPAPTPTPQASAQSAKAPAPRPENAASQDENKLAARNAANRTAANRQSDTPKSPAKPASKDGPATDAAASDAANAADTARANAAKGSQETGGEVQARDAKSSDEATPDDSKTDATATPAQQILAMLRGEAPPEAKLDARAVVTQGDQPDAKAADTAISGNPHGKPGHAGALQDARQLQQELRQAARGEAMDAATQADGLEAAQSSHGAHEVAMTDAKPANGAPAHSFEALLAAAQGGASSSVGGGAASSRSEAPTVPLSQPMHSPDFAPELSASVSLLIQDGVHEAQLQLNPAEMGPVAIHIQVDGQQAQVNFHAEQAATRDVLERSLPDLAAALQSQGLTLSGGGVFAQQQSGSDQNGRESQGERGSRRGGAGSQDDGGLAGAGRAERRTPPRGLVDLYA</sequence>
<keyword evidence="3" id="KW-1005">Bacterial flagellum biogenesis</keyword>
<feature type="compositionally biased region" description="Low complexity" evidence="4">
    <location>
        <begin position="126"/>
        <end position="146"/>
    </location>
</feature>
<feature type="compositionally biased region" description="Basic and acidic residues" evidence="4">
    <location>
        <begin position="420"/>
        <end position="430"/>
    </location>
</feature>
<feature type="region of interest" description="Disordered" evidence="4">
    <location>
        <begin position="26"/>
        <end position="274"/>
    </location>
</feature>
<protein>
    <submittedName>
        <fullName evidence="6">Flagellar hook-length control protein FliK</fullName>
    </submittedName>
</protein>
<dbReference type="PANTHER" id="PTHR37533:SF2">
    <property type="entry name" value="FLAGELLAR HOOK-LENGTH CONTROL PROTEIN"/>
    <property type="match status" value="1"/>
</dbReference>
<feature type="compositionally biased region" description="Low complexity" evidence="4">
    <location>
        <begin position="300"/>
        <end position="313"/>
    </location>
</feature>
<feature type="compositionally biased region" description="Low complexity" evidence="4">
    <location>
        <begin position="96"/>
        <end position="108"/>
    </location>
</feature>
<feature type="compositionally biased region" description="Low complexity" evidence="4">
    <location>
        <begin position="232"/>
        <end position="244"/>
    </location>
</feature>
<organism evidence="6 7">
    <name type="scientific">Roseateles amylovorans</name>
    <dbReference type="NCBI Taxonomy" id="2978473"/>
    <lineage>
        <taxon>Bacteria</taxon>
        <taxon>Pseudomonadati</taxon>
        <taxon>Pseudomonadota</taxon>
        <taxon>Betaproteobacteria</taxon>
        <taxon>Burkholderiales</taxon>
        <taxon>Sphaerotilaceae</taxon>
        <taxon>Roseateles</taxon>
    </lineage>
</organism>
<feature type="compositionally biased region" description="Polar residues" evidence="4">
    <location>
        <begin position="40"/>
        <end position="52"/>
    </location>
</feature>